<comment type="similarity">
    <text evidence="1">Belongs to the thioesterase family.</text>
</comment>
<dbReference type="PANTHER" id="PTHR11487">
    <property type="entry name" value="THIOESTERASE"/>
    <property type="match status" value="1"/>
</dbReference>
<proteinExistence type="inferred from homology"/>
<reference evidence="4" key="4">
    <citation type="submission" date="2017-11" db="EMBL/GenBank/DDBJ databases">
        <title>Complete genome sequence of Serratia sp. ATCC 39006.</title>
        <authorList>
            <person name="Hampton H.G."/>
            <person name="Jackson S.A."/>
            <person name="Jauregui R."/>
            <person name="Poulter G.T.M."/>
            <person name="Salmond G.P.C."/>
            <person name="Fineran P.C."/>
        </authorList>
    </citation>
    <scope>NUCLEOTIDE SEQUENCE</scope>
    <source>
        <strain evidence="4">ATCC 39006</strain>
    </source>
</reference>
<dbReference type="SUPFAM" id="SSF53474">
    <property type="entry name" value="alpha/beta-Hydrolases"/>
    <property type="match status" value="1"/>
</dbReference>
<reference evidence="3 6" key="3">
    <citation type="submission" date="2017-11" db="EMBL/GenBank/DDBJ databases">
        <title>Complete genome sequence of Serratia sp. ATCC 39006 LacA.</title>
        <authorList>
            <person name="Hampton H.G."/>
            <person name="Jackson S.A."/>
            <person name="Jauregui R."/>
            <person name="Poulter G.T.M."/>
            <person name="Salmond G.P.C."/>
            <person name="Fineran P.C."/>
        </authorList>
    </citation>
    <scope>NUCLEOTIDE SEQUENCE [LARGE SCALE GENOMIC DNA]</scope>
    <source>
        <strain evidence="3 6">ATCC 39006</strain>
    </source>
</reference>
<feature type="domain" description="Thioesterase" evidence="2">
    <location>
        <begin position="7"/>
        <end position="230"/>
    </location>
</feature>
<accession>A0A2I5TAD9</accession>
<dbReference type="InterPro" id="IPR012223">
    <property type="entry name" value="TEII"/>
</dbReference>
<evidence type="ECO:0000256" key="1">
    <source>
        <dbReference type="ARBA" id="ARBA00007169"/>
    </source>
</evidence>
<reference evidence="4 5" key="1">
    <citation type="journal article" date="2013" name="Genome Announc.">
        <title>Draft genome sequence of Serratia sp. strain ATCC 39006, a model bacterium for analysis of the biosynthesis and regulation of prodigiosin, a carbapenem, and gas vesicles.</title>
        <authorList>
            <person name="Fineran P.C."/>
            <person name="Iglesias Cans M.C."/>
            <person name="Ramsay J.P."/>
            <person name="Wilf N.M."/>
            <person name="Cossyleon D."/>
            <person name="McNeil M.B."/>
            <person name="Williamson N.R."/>
            <person name="Monson R.E."/>
            <person name="Becher S.A."/>
            <person name="Stanton J.A."/>
            <person name="Brugger K."/>
            <person name="Brown S.D."/>
            <person name="Salmond G.P."/>
        </authorList>
    </citation>
    <scope>NUCLEOTIDE SEQUENCE [LARGE SCALE GENOMIC DNA]</scope>
    <source>
        <strain evidence="4">ATCC 39006</strain>
        <strain evidence="5">ATCC 39006 / SC 11482</strain>
    </source>
</reference>
<gene>
    <name evidence="3" type="ORF">CWC46_17765</name>
    <name evidence="4" type="ORF">Ser39006_017765</name>
</gene>
<evidence type="ECO:0000313" key="4">
    <source>
        <dbReference type="EMBL" id="AUH05815.1"/>
    </source>
</evidence>
<organism evidence="4 5">
    <name type="scientific">Serratia sp. (strain ATCC 39006)</name>
    <name type="common">Prodigiosinella confusarubida</name>
    <dbReference type="NCBI Taxonomy" id="104623"/>
    <lineage>
        <taxon>Bacteria</taxon>
        <taxon>Pseudomonadati</taxon>
        <taxon>Pseudomonadota</taxon>
        <taxon>Gammaproteobacteria</taxon>
        <taxon>Enterobacterales</taxon>
        <taxon>Pectobacteriaceae</taxon>
        <taxon>Prodigiosinella</taxon>
    </lineage>
</organism>
<dbReference type="InterPro" id="IPR029058">
    <property type="entry name" value="AB_hydrolase_fold"/>
</dbReference>
<dbReference type="KEGG" id="serq:CWC46_17765"/>
<evidence type="ECO:0000313" key="5">
    <source>
        <dbReference type="Proteomes" id="UP000017700"/>
    </source>
</evidence>
<dbReference type="Gene3D" id="3.40.50.1820">
    <property type="entry name" value="alpha/beta hydrolase"/>
    <property type="match status" value="1"/>
</dbReference>
<dbReference type="PRINTS" id="PR00111">
    <property type="entry name" value="ABHYDROLASE"/>
</dbReference>
<dbReference type="GO" id="GO:0008610">
    <property type="term" value="P:lipid biosynthetic process"/>
    <property type="evidence" value="ECO:0007669"/>
    <property type="project" value="TreeGrafter"/>
</dbReference>
<dbReference type="AlphaFoldDB" id="A0A2I5TAD9"/>
<dbReference type="InterPro" id="IPR000073">
    <property type="entry name" value="AB_hydrolase_1"/>
</dbReference>
<dbReference type="Pfam" id="PF00975">
    <property type="entry name" value="Thioesterase"/>
    <property type="match status" value="1"/>
</dbReference>
<protein>
    <submittedName>
        <fullName evidence="4">Thioesterase</fullName>
    </submittedName>
</protein>
<name>A0A2I5TAD9_SERS3</name>
<evidence type="ECO:0000313" key="6">
    <source>
        <dbReference type="Proteomes" id="UP000233778"/>
    </source>
</evidence>
<dbReference type="Proteomes" id="UP000233778">
    <property type="component" value="Chromosome"/>
</dbReference>
<keyword evidence="5" id="KW-1185">Reference proteome</keyword>
<evidence type="ECO:0000259" key="2">
    <source>
        <dbReference type="Pfam" id="PF00975"/>
    </source>
</evidence>
<dbReference type="EMBL" id="CP025085">
    <property type="protein sequence ID" value="AUH01492.1"/>
    <property type="molecule type" value="Genomic_DNA"/>
</dbReference>
<dbReference type="InterPro" id="IPR001031">
    <property type="entry name" value="Thioesterase"/>
</dbReference>
<dbReference type="OrthoDB" id="8480037at2"/>
<dbReference type="Proteomes" id="UP000017700">
    <property type="component" value="Chromosome"/>
</dbReference>
<dbReference type="PANTHER" id="PTHR11487:SF0">
    <property type="entry name" value="S-ACYL FATTY ACID SYNTHASE THIOESTERASE, MEDIUM CHAIN"/>
    <property type="match status" value="1"/>
</dbReference>
<sequence length="239" mass="27322">MNDPRAHLVIFHHAGGNAAALRTFAKSFPSDFNIILMEMPGRGRRRQEPLLFEADKVIQDFFPRIPAEDPIVFIGHSLGAYIAYLMASYCRTRDPYRNISLVAISNLPIHCRQYFPSLDLSDISQQQLLQFAELAGQLPDWLKQNERLMRQFLQVFAADLSVANSINTEQEAPLVNTPILVIYGKDDPLLPSPPYRWQECTQDTFQMIGIPGEHFILNQHETDISGMITRFIDKHYCMG</sequence>
<dbReference type="RefSeq" id="WP_021015203.1">
    <property type="nucleotide sequence ID" value="NZ_CP025084.1"/>
</dbReference>
<dbReference type="KEGG" id="sera:Ser39006_017765"/>
<reference evidence="4" key="2">
    <citation type="submission" date="2013-09" db="EMBL/GenBank/DDBJ databases">
        <authorList>
            <person name="Wang G."/>
            <person name="Yang Y."/>
            <person name="Su Y."/>
        </authorList>
    </citation>
    <scope>NUCLEOTIDE SEQUENCE</scope>
    <source>
        <strain evidence="4">ATCC 39006</strain>
    </source>
</reference>
<dbReference type="EMBL" id="CP025084">
    <property type="protein sequence ID" value="AUH05815.1"/>
    <property type="molecule type" value="Genomic_DNA"/>
</dbReference>
<dbReference type="STRING" id="104623.Ser39006_01937"/>
<evidence type="ECO:0000313" key="3">
    <source>
        <dbReference type="EMBL" id="AUH01492.1"/>
    </source>
</evidence>